<dbReference type="Gene3D" id="1.10.8.60">
    <property type="match status" value="1"/>
</dbReference>
<dbReference type="PANTHER" id="PTHR11638">
    <property type="entry name" value="ATP-DEPENDENT CLP PROTEASE"/>
    <property type="match status" value="1"/>
</dbReference>
<sequence>LTKEHIRQIVELMLNQVATSLKEKNITLEVTEAAKDFLGSKGYDPVFGARPLRRVIQNLIEDPLSEALLRDEFQSGDTVEVDCDGEKIVMRPLVKEAL</sequence>
<feature type="domain" description="Clp ATPase C-terminal" evidence="3">
    <location>
        <begin position="1"/>
        <end position="90"/>
    </location>
</feature>
<dbReference type="PANTHER" id="PTHR11638:SF18">
    <property type="entry name" value="HEAT SHOCK PROTEIN 104"/>
    <property type="match status" value="1"/>
</dbReference>
<dbReference type="GO" id="GO:0005737">
    <property type="term" value="C:cytoplasm"/>
    <property type="evidence" value="ECO:0007669"/>
    <property type="project" value="TreeGrafter"/>
</dbReference>
<comment type="caution">
    <text evidence="4">The sequence shown here is derived from an EMBL/GenBank/DDBJ whole genome shotgun (WGS) entry which is preliminary data.</text>
</comment>
<keyword evidence="2" id="KW-0067">ATP-binding</keyword>
<dbReference type="Pfam" id="PF10431">
    <property type="entry name" value="ClpB_D2-small"/>
    <property type="match status" value="1"/>
</dbReference>
<protein>
    <recommendedName>
        <fullName evidence="3">Clp ATPase C-terminal domain-containing protein</fullName>
    </recommendedName>
</protein>
<dbReference type="SUPFAM" id="SSF52540">
    <property type="entry name" value="P-loop containing nucleoside triphosphate hydrolases"/>
    <property type="match status" value="1"/>
</dbReference>
<dbReference type="GO" id="GO:0016887">
    <property type="term" value="F:ATP hydrolysis activity"/>
    <property type="evidence" value="ECO:0007669"/>
    <property type="project" value="TreeGrafter"/>
</dbReference>
<feature type="non-terminal residue" evidence="4">
    <location>
        <position position="1"/>
    </location>
</feature>
<organism evidence="4">
    <name type="scientific">marine sediment metagenome</name>
    <dbReference type="NCBI Taxonomy" id="412755"/>
    <lineage>
        <taxon>unclassified sequences</taxon>
        <taxon>metagenomes</taxon>
        <taxon>ecological metagenomes</taxon>
    </lineage>
</organism>
<dbReference type="InterPro" id="IPR027417">
    <property type="entry name" value="P-loop_NTPase"/>
</dbReference>
<dbReference type="EMBL" id="BARU01036791">
    <property type="protein sequence ID" value="GAH80989.1"/>
    <property type="molecule type" value="Genomic_DNA"/>
</dbReference>
<dbReference type="FunFam" id="1.10.8.60:FF:000017">
    <property type="entry name" value="ATP-dependent chaperone ClpB"/>
    <property type="match status" value="1"/>
</dbReference>
<dbReference type="GO" id="GO:0034605">
    <property type="term" value="P:cellular response to heat"/>
    <property type="evidence" value="ECO:0007669"/>
    <property type="project" value="TreeGrafter"/>
</dbReference>
<evidence type="ECO:0000256" key="2">
    <source>
        <dbReference type="ARBA" id="ARBA00022840"/>
    </source>
</evidence>
<dbReference type="SMART" id="SM01086">
    <property type="entry name" value="ClpB_D2-small"/>
    <property type="match status" value="1"/>
</dbReference>
<keyword evidence="1" id="KW-0547">Nucleotide-binding</keyword>
<dbReference type="AlphaFoldDB" id="X1JRV4"/>
<evidence type="ECO:0000259" key="3">
    <source>
        <dbReference type="SMART" id="SM01086"/>
    </source>
</evidence>
<dbReference type="GO" id="GO:0005524">
    <property type="term" value="F:ATP binding"/>
    <property type="evidence" value="ECO:0007669"/>
    <property type="project" value="UniProtKB-KW"/>
</dbReference>
<gene>
    <name evidence="4" type="ORF">S03H2_57398</name>
</gene>
<reference evidence="4" key="1">
    <citation type="journal article" date="2014" name="Front. Microbiol.">
        <title>High frequency of phylogenetically diverse reductive dehalogenase-homologous genes in deep subseafloor sedimentary metagenomes.</title>
        <authorList>
            <person name="Kawai M."/>
            <person name="Futagami T."/>
            <person name="Toyoda A."/>
            <person name="Takaki Y."/>
            <person name="Nishi S."/>
            <person name="Hori S."/>
            <person name="Arai W."/>
            <person name="Tsubouchi T."/>
            <person name="Morono Y."/>
            <person name="Uchiyama I."/>
            <person name="Ito T."/>
            <person name="Fujiyama A."/>
            <person name="Inagaki F."/>
            <person name="Takami H."/>
        </authorList>
    </citation>
    <scope>NUCLEOTIDE SEQUENCE</scope>
    <source>
        <strain evidence="4">Expedition CK06-06</strain>
    </source>
</reference>
<name>X1JRV4_9ZZZZ</name>
<evidence type="ECO:0000313" key="4">
    <source>
        <dbReference type="EMBL" id="GAH80989.1"/>
    </source>
</evidence>
<proteinExistence type="predicted"/>
<evidence type="ECO:0000256" key="1">
    <source>
        <dbReference type="ARBA" id="ARBA00022741"/>
    </source>
</evidence>
<dbReference type="InterPro" id="IPR050130">
    <property type="entry name" value="ClpA_ClpB"/>
</dbReference>
<accession>X1JRV4</accession>
<dbReference type="InterPro" id="IPR019489">
    <property type="entry name" value="Clp_ATPase_C"/>
</dbReference>